<proteinExistence type="predicted"/>
<evidence type="ECO:0000313" key="1">
    <source>
        <dbReference type="EMBL" id="ATP55533.1"/>
    </source>
</evidence>
<dbReference type="RefSeq" id="WP_099437481.1">
    <property type="nucleotide sequence ID" value="NZ_CP024091.1"/>
</dbReference>
<dbReference type="AlphaFoldDB" id="A0A2D1U1Q5"/>
<organism evidence="1 2">
    <name type="scientific">Pedobacter ginsengisoli</name>
    <dbReference type="NCBI Taxonomy" id="363852"/>
    <lineage>
        <taxon>Bacteria</taxon>
        <taxon>Pseudomonadati</taxon>
        <taxon>Bacteroidota</taxon>
        <taxon>Sphingobacteriia</taxon>
        <taxon>Sphingobacteriales</taxon>
        <taxon>Sphingobacteriaceae</taxon>
        <taxon>Pedobacter</taxon>
    </lineage>
</organism>
<protein>
    <submittedName>
        <fullName evidence="1">Uncharacterized protein</fullName>
    </submittedName>
</protein>
<gene>
    <name evidence="1" type="ORF">CPT03_03180</name>
</gene>
<keyword evidence="2" id="KW-1185">Reference proteome</keyword>
<dbReference type="EMBL" id="CP024091">
    <property type="protein sequence ID" value="ATP55533.1"/>
    <property type="molecule type" value="Genomic_DNA"/>
</dbReference>
<sequence length="77" mass="8848">MGKRETAFQDICELLQMPMYRIPGKSEKSAQKNAIRILNEHELTINNEKAGLIMETIPMTPILPYDPLLVQNANYCR</sequence>
<accession>A0A2D1U1Q5</accession>
<dbReference type="KEGG" id="pgs:CPT03_03180"/>
<reference evidence="1 2" key="1">
    <citation type="submission" date="2017-10" db="EMBL/GenBank/DDBJ databases">
        <title>Whole genome of Pedobacter ginsengisoli T01R-27 isolated from tomato rhizosphere.</title>
        <authorList>
            <person name="Weon H.-Y."/>
            <person name="Lee S.A."/>
            <person name="Sang M.K."/>
            <person name="Song J."/>
        </authorList>
    </citation>
    <scope>NUCLEOTIDE SEQUENCE [LARGE SCALE GENOMIC DNA]</scope>
    <source>
        <strain evidence="1 2">T01R-27</strain>
    </source>
</reference>
<evidence type="ECO:0000313" key="2">
    <source>
        <dbReference type="Proteomes" id="UP000223749"/>
    </source>
</evidence>
<name>A0A2D1U1Q5_9SPHI</name>
<dbReference type="Proteomes" id="UP000223749">
    <property type="component" value="Chromosome"/>
</dbReference>